<dbReference type="EMBL" id="CP028956">
    <property type="protein sequence ID" value="AWC93198.1"/>
    <property type="molecule type" value="Genomic_DNA"/>
</dbReference>
<evidence type="ECO:0000256" key="1">
    <source>
        <dbReference type="SAM" id="MobiDB-lite"/>
    </source>
</evidence>
<feature type="compositionally biased region" description="Polar residues" evidence="1">
    <location>
        <begin position="164"/>
        <end position="176"/>
    </location>
</feature>
<dbReference type="Proteomes" id="UP000244682">
    <property type="component" value="Chromosome"/>
</dbReference>
<feature type="region of interest" description="Disordered" evidence="1">
    <location>
        <begin position="163"/>
        <end position="188"/>
    </location>
</feature>
<reference evidence="2 3" key="1">
    <citation type="submission" date="2018-04" db="EMBL/GenBank/DDBJ databases">
        <title>Whole genome sequencing of Morganella morganii AR_0133.</title>
        <authorList>
            <person name="Conlan S."/>
            <person name="Thomas P.J."/>
            <person name="Mullikin J."/>
            <person name="Frank K.M."/>
            <person name="Segre J.A."/>
        </authorList>
    </citation>
    <scope>NUCLEOTIDE SEQUENCE [LARGE SCALE GENOMIC DNA]</scope>
    <source>
        <strain evidence="2 3">AR_0133</strain>
    </source>
</reference>
<dbReference type="RefSeq" id="WP_108655745.1">
    <property type="nucleotide sequence ID" value="NZ_CP028956.1"/>
</dbReference>
<dbReference type="AlphaFoldDB" id="A0AAU8ZJR3"/>
<feature type="region of interest" description="Disordered" evidence="1">
    <location>
        <begin position="1"/>
        <end position="59"/>
    </location>
</feature>
<evidence type="ECO:0000313" key="2">
    <source>
        <dbReference type="EMBL" id="AWC93198.1"/>
    </source>
</evidence>
<name>A0AAU8ZJR3_MORMO</name>
<protein>
    <submittedName>
        <fullName evidence="2">Uncharacterized protein</fullName>
    </submittedName>
</protein>
<accession>A0AAU8ZJR3</accession>
<organism evidence="2 3">
    <name type="scientific">Morganella morganii</name>
    <name type="common">Proteus morganii</name>
    <dbReference type="NCBI Taxonomy" id="582"/>
    <lineage>
        <taxon>Bacteria</taxon>
        <taxon>Pseudomonadati</taxon>
        <taxon>Pseudomonadota</taxon>
        <taxon>Gammaproteobacteria</taxon>
        <taxon>Enterobacterales</taxon>
        <taxon>Morganellaceae</taxon>
        <taxon>Morganella</taxon>
    </lineage>
</organism>
<feature type="compositionally biased region" description="Basic and acidic residues" evidence="1">
    <location>
        <begin position="177"/>
        <end position="188"/>
    </location>
</feature>
<sequence>MKKQKNAAAQSFGHLTAGAESDTTDNQQVQNAAALMVSDDQPEAPKKHSRAHNVAVSEEAAASPALAVHLLRETDLSSKKIRARLRDEPEYLSKFTVKYMEENDPTWEFLDDEERVIKALQVSSQRGDINGYMTARQQAVQALKKMEEPMTEDEVQKMIERTRQAMNASNPDTPDNTEARQKADEEYQRDMAKAAEKLRATYKETGVTLRG</sequence>
<evidence type="ECO:0000313" key="3">
    <source>
        <dbReference type="Proteomes" id="UP000244682"/>
    </source>
</evidence>
<gene>
    <name evidence="2" type="ORF">AM380_05875</name>
</gene>
<proteinExistence type="predicted"/>